<dbReference type="PANTHER" id="PTHR30309:SF0">
    <property type="entry name" value="GLYCEROL-3-PHOSPHATE ACYLTRANSFERASE-RELATED"/>
    <property type="match status" value="1"/>
</dbReference>
<keyword evidence="11" id="KW-0012">Acyltransferase</keyword>
<evidence type="ECO:0000313" key="11">
    <source>
        <dbReference type="EMBL" id="MBR7744329.1"/>
    </source>
</evidence>
<keyword evidence="6 10" id="KW-0443">Lipid metabolism</keyword>
<comment type="similarity">
    <text evidence="10">Belongs to the PlsY family.</text>
</comment>
<gene>
    <name evidence="10" type="primary">plsY</name>
    <name evidence="11" type="ORF">KC207_13625</name>
</gene>
<evidence type="ECO:0000256" key="9">
    <source>
        <dbReference type="ARBA" id="ARBA00023264"/>
    </source>
</evidence>
<comment type="subunit">
    <text evidence="10">Probably interacts with PlsX.</text>
</comment>
<evidence type="ECO:0000313" key="12">
    <source>
        <dbReference type="Proteomes" id="UP000677016"/>
    </source>
</evidence>
<evidence type="ECO:0000256" key="5">
    <source>
        <dbReference type="ARBA" id="ARBA00022989"/>
    </source>
</evidence>
<dbReference type="Pfam" id="PF02660">
    <property type="entry name" value="G3P_acyltransf"/>
    <property type="match status" value="1"/>
</dbReference>
<evidence type="ECO:0000256" key="8">
    <source>
        <dbReference type="ARBA" id="ARBA00023209"/>
    </source>
</evidence>
<keyword evidence="4 10" id="KW-0812">Transmembrane</keyword>
<keyword evidence="8 10" id="KW-0594">Phospholipid biosynthesis</keyword>
<keyword evidence="3 10" id="KW-0808">Transferase</keyword>
<keyword evidence="9 10" id="KW-1208">Phospholipid metabolism</keyword>
<keyword evidence="2 10" id="KW-0444">Lipid biosynthesis</keyword>
<feature type="transmembrane region" description="Helical" evidence="10">
    <location>
        <begin position="109"/>
        <end position="138"/>
    </location>
</feature>
<keyword evidence="5 10" id="KW-1133">Transmembrane helix</keyword>
<dbReference type="GO" id="GO:0008654">
    <property type="term" value="P:phospholipid biosynthetic process"/>
    <property type="evidence" value="ECO:0007669"/>
    <property type="project" value="UniProtKB-UniRule"/>
</dbReference>
<name>A0A941D908_9MICO</name>
<proteinExistence type="inferred from homology"/>
<comment type="function">
    <text evidence="10">Catalyzes the transfer of an acyl group from acyl-phosphate (acyl-PO(4)) to glycerol-3-phosphate (G3P) to form lysophosphatidic acid (LPA). This enzyme utilizes acyl-phosphate as fatty acyl donor, but not acyl-CoA or acyl-ACP.</text>
</comment>
<dbReference type="EMBL" id="JAGSNF010000020">
    <property type="protein sequence ID" value="MBR7744329.1"/>
    <property type="molecule type" value="Genomic_DNA"/>
</dbReference>
<reference evidence="11" key="1">
    <citation type="submission" date="2021-04" db="EMBL/GenBank/DDBJ databases">
        <title>Phycicoccus avicenniae sp. nov., a novel endophytic actinomycetes isolated from branch of Avicennia mariana.</title>
        <authorList>
            <person name="Tuo L."/>
        </authorList>
    </citation>
    <scope>NUCLEOTIDE SEQUENCE</scope>
    <source>
        <strain evidence="11">BSK3Z-2</strain>
    </source>
</reference>
<comment type="pathway">
    <text evidence="10">Lipid metabolism; phospholipid metabolism.</text>
</comment>
<keyword evidence="12" id="KW-1185">Reference proteome</keyword>
<feature type="transmembrane region" description="Helical" evidence="10">
    <location>
        <begin position="73"/>
        <end position="97"/>
    </location>
</feature>
<comment type="subcellular location">
    <subcellularLocation>
        <location evidence="10">Cell membrane</location>
        <topology evidence="10">Multi-pass membrane protein</topology>
    </subcellularLocation>
</comment>
<dbReference type="GO" id="GO:0005886">
    <property type="term" value="C:plasma membrane"/>
    <property type="evidence" value="ECO:0007669"/>
    <property type="project" value="UniProtKB-SubCell"/>
</dbReference>
<evidence type="ECO:0000256" key="10">
    <source>
        <dbReference type="HAMAP-Rule" id="MF_01043"/>
    </source>
</evidence>
<dbReference type="InterPro" id="IPR003811">
    <property type="entry name" value="G3P_acylTferase_PlsY"/>
</dbReference>
<sequence>MLPLLGLYVALAVGGYLVGGVSPATIVARSLGRDLLRAGSGNPGATNAGRVLGRRWGALVLVLDLLKAYLPTALVLASVGLVGALVVGGAVVLGHVVSPFLRGRGGKGVACAAGAVLAVAPLVVVVAVAVFAVVWAVLRVVGEASVVATAAVVVLGAAALGGVVPWVERPTGGWLVLVGAVVLSRHGRNVRAWWARVRG</sequence>
<dbReference type="SMART" id="SM01207">
    <property type="entry name" value="G3P_acyltransf"/>
    <property type="match status" value="1"/>
</dbReference>
<organism evidence="11 12">
    <name type="scientific">Phycicoccus avicenniae</name>
    <dbReference type="NCBI Taxonomy" id="2828860"/>
    <lineage>
        <taxon>Bacteria</taxon>
        <taxon>Bacillati</taxon>
        <taxon>Actinomycetota</taxon>
        <taxon>Actinomycetes</taxon>
        <taxon>Micrococcales</taxon>
        <taxon>Intrasporangiaceae</taxon>
        <taxon>Phycicoccus</taxon>
    </lineage>
</organism>
<keyword evidence="7 10" id="KW-0472">Membrane</keyword>
<evidence type="ECO:0000256" key="3">
    <source>
        <dbReference type="ARBA" id="ARBA00022679"/>
    </source>
</evidence>
<accession>A0A941D908</accession>
<dbReference type="AlphaFoldDB" id="A0A941D908"/>
<feature type="transmembrane region" description="Helical" evidence="10">
    <location>
        <begin position="144"/>
        <end position="167"/>
    </location>
</feature>
<evidence type="ECO:0000256" key="6">
    <source>
        <dbReference type="ARBA" id="ARBA00023098"/>
    </source>
</evidence>
<keyword evidence="1 10" id="KW-1003">Cell membrane</keyword>
<evidence type="ECO:0000256" key="2">
    <source>
        <dbReference type="ARBA" id="ARBA00022516"/>
    </source>
</evidence>
<evidence type="ECO:0000256" key="7">
    <source>
        <dbReference type="ARBA" id="ARBA00023136"/>
    </source>
</evidence>
<dbReference type="PANTHER" id="PTHR30309">
    <property type="entry name" value="INNER MEMBRANE PROTEIN YGIH"/>
    <property type="match status" value="1"/>
</dbReference>
<protein>
    <recommendedName>
        <fullName evidence="10">Glycerol-3-phosphate acyltransferase</fullName>
    </recommendedName>
    <alternativeName>
        <fullName evidence="10">Acyl-PO4 G3P acyltransferase</fullName>
    </alternativeName>
    <alternativeName>
        <fullName evidence="10">Acyl-phosphate--glycerol-3-phosphate acyltransferase</fullName>
    </alternativeName>
    <alternativeName>
        <fullName evidence="10">G3P acyltransferase</fullName>
        <shortName evidence="10">GPAT</shortName>
        <ecNumber evidence="10">2.3.1.275</ecNumber>
    </alternativeName>
    <alternativeName>
        <fullName evidence="10">Lysophosphatidic acid synthase</fullName>
        <shortName evidence="10">LPA synthase</shortName>
    </alternativeName>
</protein>
<dbReference type="Proteomes" id="UP000677016">
    <property type="component" value="Unassembled WGS sequence"/>
</dbReference>
<dbReference type="GO" id="GO:0043772">
    <property type="term" value="F:acyl-phosphate glycerol-3-phosphate acyltransferase activity"/>
    <property type="evidence" value="ECO:0007669"/>
    <property type="project" value="UniProtKB-UniRule"/>
</dbReference>
<evidence type="ECO:0000256" key="1">
    <source>
        <dbReference type="ARBA" id="ARBA00022475"/>
    </source>
</evidence>
<dbReference type="EC" id="2.3.1.275" evidence="10"/>
<comment type="caution">
    <text evidence="10">Lacks conserved residue(s) required for the propagation of feature annotation.</text>
</comment>
<comment type="catalytic activity">
    <reaction evidence="10">
        <text>an acyl phosphate + sn-glycerol 3-phosphate = a 1-acyl-sn-glycero-3-phosphate + phosphate</text>
        <dbReference type="Rhea" id="RHEA:34075"/>
        <dbReference type="ChEBI" id="CHEBI:43474"/>
        <dbReference type="ChEBI" id="CHEBI:57597"/>
        <dbReference type="ChEBI" id="CHEBI:57970"/>
        <dbReference type="ChEBI" id="CHEBI:59918"/>
        <dbReference type="EC" id="2.3.1.275"/>
    </reaction>
</comment>
<dbReference type="HAMAP" id="MF_01043">
    <property type="entry name" value="PlsY"/>
    <property type="match status" value="1"/>
</dbReference>
<comment type="caution">
    <text evidence="11">The sequence shown here is derived from an EMBL/GenBank/DDBJ whole genome shotgun (WGS) entry which is preliminary data.</text>
</comment>
<evidence type="ECO:0000256" key="4">
    <source>
        <dbReference type="ARBA" id="ARBA00022692"/>
    </source>
</evidence>